<dbReference type="InterPro" id="IPR014922">
    <property type="entry name" value="YdhG-like"/>
</dbReference>
<keyword evidence="3" id="KW-1185">Reference proteome</keyword>
<dbReference type="EMBL" id="VNJJ01000017">
    <property type="protein sequence ID" value="TVX96315.1"/>
    <property type="molecule type" value="Genomic_DNA"/>
</dbReference>
<dbReference type="AlphaFoldDB" id="A0A559J8V3"/>
<dbReference type="Pfam" id="PF08818">
    <property type="entry name" value="DUF1801"/>
    <property type="match status" value="1"/>
</dbReference>
<organism evidence="2 3">
    <name type="scientific">Cohnella terricola</name>
    <dbReference type="NCBI Taxonomy" id="1289167"/>
    <lineage>
        <taxon>Bacteria</taxon>
        <taxon>Bacillati</taxon>
        <taxon>Bacillota</taxon>
        <taxon>Bacilli</taxon>
        <taxon>Bacillales</taxon>
        <taxon>Paenibacillaceae</taxon>
        <taxon>Cohnella</taxon>
    </lineage>
</organism>
<comment type="caution">
    <text evidence="2">The sequence shown here is derived from an EMBL/GenBank/DDBJ whole genome shotgun (WGS) entry which is preliminary data.</text>
</comment>
<proteinExistence type="predicted"/>
<protein>
    <submittedName>
        <fullName evidence="2">DUF1801 domain-containing protein</fullName>
    </submittedName>
</protein>
<dbReference type="SUPFAM" id="SSF159888">
    <property type="entry name" value="YdhG-like"/>
    <property type="match status" value="1"/>
</dbReference>
<sequence length="142" mass="16928">MANKRGDKLNGHEQVAEFMNKLEHPFKKEIEEVRTIILSANNQLTEYIKWNAPSFCLDNEDRITFNLRGNGYFQLIFHCGSKVRKYESNEPLFHDDTGLLEWLANDRATVKFRDINDVIEKQEKLIRLVNRWLEVTVERRFQ</sequence>
<gene>
    <name evidence="2" type="ORF">FPZ45_21665</name>
</gene>
<evidence type="ECO:0000313" key="3">
    <source>
        <dbReference type="Proteomes" id="UP000316330"/>
    </source>
</evidence>
<name>A0A559J8V3_9BACL</name>
<feature type="domain" description="YdhG-like" evidence="1">
    <location>
        <begin position="27"/>
        <end position="132"/>
    </location>
</feature>
<dbReference type="Proteomes" id="UP000316330">
    <property type="component" value="Unassembled WGS sequence"/>
</dbReference>
<dbReference type="OrthoDB" id="9811812at2"/>
<reference evidence="2 3" key="1">
    <citation type="submission" date="2019-07" db="EMBL/GenBank/DDBJ databases">
        <authorList>
            <person name="Kim J."/>
        </authorList>
    </citation>
    <scope>NUCLEOTIDE SEQUENCE [LARGE SCALE GENOMIC DNA]</scope>
    <source>
        <strain evidence="2 3">G13</strain>
    </source>
</reference>
<accession>A0A559J8V3</accession>
<dbReference type="RefSeq" id="WP_144706426.1">
    <property type="nucleotide sequence ID" value="NZ_VNJJ01000017.1"/>
</dbReference>
<evidence type="ECO:0000259" key="1">
    <source>
        <dbReference type="Pfam" id="PF08818"/>
    </source>
</evidence>
<dbReference type="Gene3D" id="3.90.1150.200">
    <property type="match status" value="1"/>
</dbReference>
<evidence type="ECO:0000313" key="2">
    <source>
        <dbReference type="EMBL" id="TVX96315.1"/>
    </source>
</evidence>